<protein>
    <recommendedName>
        <fullName evidence="11">Glycosyltransferase RgtA/B/C/D-like domain-containing protein</fullName>
    </recommendedName>
</protein>
<dbReference type="RefSeq" id="WP_345027463.1">
    <property type="nucleotide sequence ID" value="NZ_BAABEY010000013.1"/>
</dbReference>
<feature type="transmembrane region" description="Helical" evidence="8">
    <location>
        <begin position="318"/>
        <end position="336"/>
    </location>
</feature>
<dbReference type="EMBL" id="BAABEY010000013">
    <property type="protein sequence ID" value="GAA4435783.1"/>
    <property type="molecule type" value="Genomic_DNA"/>
</dbReference>
<gene>
    <name evidence="9" type="ORF">GCM10023091_12850</name>
</gene>
<evidence type="ECO:0000256" key="7">
    <source>
        <dbReference type="ARBA" id="ARBA00023136"/>
    </source>
</evidence>
<reference evidence="10" key="1">
    <citation type="journal article" date="2019" name="Int. J. Syst. Evol. Microbiol.">
        <title>The Global Catalogue of Microorganisms (GCM) 10K type strain sequencing project: providing services to taxonomists for standard genome sequencing and annotation.</title>
        <authorList>
            <consortium name="The Broad Institute Genomics Platform"/>
            <consortium name="The Broad Institute Genome Sequencing Center for Infectious Disease"/>
            <person name="Wu L."/>
            <person name="Ma J."/>
        </authorList>
    </citation>
    <scope>NUCLEOTIDE SEQUENCE [LARGE SCALE GENOMIC DNA]</scope>
    <source>
        <strain evidence="10">JCM 31920</strain>
    </source>
</reference>
<organism evidence="9 10">
    <name type="scientific">Ravibacter arvi</name>
    <dbReference type="NCBI Taxonomy" id="2051041"/>
    <lineage>
        <taxon>Bacteria</taxon>
        <taxon>Pseudomonadati</taxon>
        <taxon>Bacteroidota</taxon>
        <taxon>Cytophagia</taxon>
        <taxon>Cytophagales</taxon>
        <taxon>Spirosomataceae</taxon>
        <taxon>Ravibacter</taxon>
    </lineage>
</organism>
<keyword evidence="7 8" id="KW-0472">Membrane</keyword>
<evidence type="ECO:0000256" key="6">
    <source>
        <dbReference type="ARBA" id="ARBA00022989"/>
    </source>
</evidence>
<keyword evidence="2" id="KW-1003">Cell membrane</keyword>
<evidence type="ECO:0000256" key="4">
    <source>
        <dbReference type="ARBA" id="ARBA00022679"/>
    </source>
</evidence>
<evidence type="ECO:0000313" key="9">
    <source>
        <dbReference type="EMBL" id="GAA4435783.1"/>
    </source>
</evidence>
<evidence type="ECO:0000256" key="3">
    <source>
        <dbReference type="ARBA" id="ARBA00022676"/>
    </source>
</evidence>
<feature type="transmembrane region" description="Helical" evidence="8">
    <location>
        <begin position="429"/>
        <end position="448"/>
    </location>
</feature>
<dbReference type="PANTHER" id="PTHR33908:SF11">
    <property type="entry name" value="MEMBRANE PROTEIN"/>
    <property type="match status" value="1"/>
</dbReference>
<feature type="transmembrane region" description="Helical" evidence="8">
    <location>
        <begin position="227"/>
        <end position="243"/>
    </location>
</feature>
<proteinExistence type="predicted"/>
<feature type="transmembrane region" description="Helical" evidence="8">
    <location>
        <begin position="294"/>
        <end position="311"/>
    </location>
</feature>
<evidence type="ECO:0000313" key="10">
    <source>
        <dbReference type="Proteomes" id="UP001501508"/>
    </source>
</evidence>
<feature type="transmembrane region" description="Helical" evidence="8">
    <location>
        <begin position="457"/>
        <end position="476"/>
    </location>
</feature>
<feature type="transmembrane region" description="Helical" evidence="8">
    <location>
        <begin position="482"/>
        <end position="498"/>
    </location>
</feature>
<feature type="transmembrane region" description="Helical" evidence="8">
    <location>
        <begin position="48"/>
        <end position="64"/>
    </location>
</feature>
<keyword evidence="4" id="KW-0808">Transferase</keyword>
<keyword evidence="6 8" id="KW-1133">Transmembrane helix</keyword>
<feature type="transmembrane region" description="Helical" evidence="8">
    <location>
        <begin position="16"/>
        <end position="36"/>
    </location>
</feature>
<evidence type="ECO:0000256" key="8">
    <source>
        <dbReference type="SAM" id="Phobius"/>
    </source>
</evidence>
<feature type="transmembrane region" description="Helical" evidence="8">
    <location>
        <begin position="249"/>
        <end position="266"/>
    </location>
</feature>
<comment type="caution">
    <text evidence="9">The sequence shown here is derived from an EMBL/GenBank/DDBJ whole genome shotgun (WGS) entry which is preliminary data.</text>
</comment>
<feature type="transmembrane region" description="Helical" evidence="8">
    <location>
        <begin position="119"/>
        <end position="139"/>
    </location>
</feature>
<evidence type="ECO:0000256" key="1">
    <source>
        <dbReference type="ARBA" id="ARBA00004651"/>
    </source>
</evidence>
<feature type="transmembrane region" description="Helical" evidence="8">
    <location>
        <begin position="505"/>
        <end position="523"/>
    </location>
</feature>
<evidence type="ECO:0000256" key="5">
    <source>
        <dbReference type="ARBA" id="ARBA00022692"/>
    </source>
</evidence>
<keyword evidence="10" id="KW-1185">Reference proteome</keyword>
<dbReference type="InterPro" id="IPR050297">
    <property type="entry name" value="LipidA_mod_glycosyltrf_83"/>
</dbReference>
<feature type="transmembrane region" description="Helical" evidence="8">
    <location>
        <begin position="201"/>
        <end position="218"/>
    </location>
</feature>
<comment type="subcellular location">
    <subcellularLocation>
        <location evidence="1">Cell membrane</location>
        <topology evidence="1">Multi-pass membrane protein</topology>
    </subcellularLocation>
</comment>
<evidence type="ECO:0008006" key="11">
    <source>
        <dbReference type="Google" id="ProtNLM"/>
    </source>
</evidence>
<dbReference type="PANTHER" id="PTHR33908">
    <property type="entry name" value="MANNOSYLTRANSFERASE YKCB-RELATED"/>
    <property type="match status" value="1"/>
</dbReference>
<dbReference type="Proteomes" id="UP001501508">
    <property type="component" value="Unassembled WGS sequence"/>
</dbReference>
<sequence length="733" mass="84088">MVQAGRKYEYYKALSGYMGIFILFGVLNIFLTFSLLRRIVPKAGLRESILWFLLWNAALCWIYAEGASLFNGLSYTSARVFWGGVLLTEAVFFARLRAPVPLFIERIDYYLGRLTSEPLARRILVMSGIILLPLLLLAVCTPPNNFDSNHYHMHRILAWVHFENLDFFPTLHVQQLYHNVFAEYMVLSVYLVTGSDQLVNLVQYVFGLGCLAALTLVAKQVGLNRRGQLLAAFVLLTLPVGIFEFTTTQVDYVLSFFFTSFLYFGYRLRSGFSWTMLWGMSLSLSFAAFTKYPAFFYALPFCIYFGISYLRRFRLGDTVRVAVTAAFLLGLVYAPFWSRNYQLFDNIVSPAEDTPLFAEKLQADTHNFRFSVSSILKNSSLHLGLPYTGFNRMLENAILGIHEAIGVDVNEPQISRDEFSVRFSVHEDMVPNSIHFYLLVVCTVALLVRKGNRELKIFWLLGICGFFIFCTLLKFQLWSTRTHLPFFVMGSVLIGATLSHFKNAFVSLVLVVLFVPALFFVFGNPSKPVLPLPYYAKRFTAHVPSAICKLSPQELTSYRHLLGGHYTPRSKMEDCLELGDFPGYSERRNIFRSLDSLGYYDPIKKTVLNTPRAELYYINDKEKYDFFKPFFSEIKGEHPGVAVISHQGEGFYFYQGSLRAATNVNADFDYAFFRKEYSVLKNAARQFCYQYVVTDDPQLVRRYIPAERIERIVGGGKLFLVCLKQKECGKFLY</sequence>
<evidence type="ECO:0000256" key="2">
    <source>
        <dbReference type="ARBA" id="ARBA00022475"/>
    </source>
</evidence>
<name>A0ABP8LVU0_9BACT</name>
<keyword evidence="3" id="KW-0328">Glycosyltransferase</keyword>
<keyword evidence="5 8" id="KW-0812">Transmembrane</keyword>
<accession>A0ABP8LVU0</accession>